<gene>
    <name evidence="2" type="primary">LOC105428934</name>
</gene>
<keyword evidence="1" id="KW-1185">Reference proteome</keyword>
<evidence type="ECO:0000313" key="1">
    <source>
        <dbReference type="Proteomes" id="UP000504615"/>
    </source>
</evidence>
<evidence type="ECO:0000313" key="2">
    <source>
        <dbReference type="RefSeq" id="XP_011639845.1"/>
    </source>
</evidence>
<accession>A0A6I9WK94</accession>
<proteinExistence type="predicted"/>
<dbReference type="Proteomes" id="UP000504615">
    <property type="component" value="Unplaced"/>
</dbReference>
<dbReference type="KEGG" id="pbar:105428934"/>
<sequence>MKMLAKIILSGYFAIVTFNNFSIGVKVSSNVDLDSNEETIALDNTTFDTIVNLKKSANPPESILHASKSTFWHGSELIRASEPRKRKIYPSHDDSAKQPKIINNIQVVVNNDSIPNENSCEHGICNVTVSSKQDEKGNIVTEVHLSIITRAKLNKIDDVPVITGFRGVNEDHAKQPIFHSINSPRLMHTHLHRDNIPQVRIVIYWNSHLMFCCIRIISINN</sequence>
<dbReference type="GeneID" id="105428934"/>
<protein>
    <submittedName>
        <fullName evidence="2">Uncharacterized protein LOC105428934</fullName>
    </submittedName>
</protein>
<dbReference type="RefSeq" id="XP_011639845.1">
    <property type="nucleotide sequence ID" value="XM_011641543.2"/>
</dbReference>
<organism evidence="1 2">
    <name type="scientific">Pogonomyrmex barbatus</name>
    <name type="common">red harvester ant</name>
    <dbReference type="NCBI Taxonomy" id="144034"/>
    <lineage>
        <taxon>Eukaryota</taxon>
        <taxon>Metazoa</taxon>
        <taxon>Ecdysozoa</taxon>
        <taxon>Arthropoda</taxon>
        <taxon>Hexapoda</taxon>
        <taxon>Insecta</taxon>
        <taxon>Pterygota</taxon>
        <taxon>Neoptera</taxon>
        <taxon>Endopterygota</taxon>
        <taxon>Hymenoptera</taxon>
        <taxon>Apocrita</taxon>
        <taxon>Aculeata</taxon>
        <taxon>Formicoidea</taxon>
        <taxon>Formicidae</taxon>
        <taxon>Myrmicinae</taxon>
        <taxon>Pogonomyrmex</taxon>
    </lineage>
</organism>
<dbReference type="AlphaFoldDB" id="A0A6I9WK94"/>
<reference evidence="2" key="1">
    <citation type="submission" date="2025-08" db="UniProtKB">
        <authorList>
            <consortium name="RefSeq"/>
        </authorList>
    </citation>
    <scope>IDENTIFICATION</scope>
</reference>
<dbReference type="OrthoDB" id="7678075at2759"/>
<name>A0A6I9WK94_9HYME</name>